<reference evidence="2" key="1">
    <citation type="submission" date="2015-04" db="EMBL/GenBank/DDBJ databases">
        <title>The genome sequence of the plant pathogenic Rhizarian Plasmodiophora brassicae reveals insights in its biotrophic life cycle and the origin of chitin synthesis.</title>
        <authorList>
            <person name="Schwelm A."/>
            <person name="Fogelqvist J."/>
            <person name="Knaust A."/>
            <person name="Julke S."/>
            <person name="Lilja T."/>
            <person name="Dhandapani V."/>
            <person name="Bonilla-Rosso G."/>
            <person name="Karlsson M."/>
            <person name="Shevchenko A."/>
            <person name="Choi S.R."/>
            <person name="Kim H.G."/>
            <person name="Park J.Y."/>
            <person name="Lim Y.P."/>
            <person name="Ludwig-Muller J."/>
            <person name="Dixelius C."/>
        </authorList>
    </citation>
    <scope>NUCLEOTIDE SEQUENCE</scope>
    <source>
        <tissue evidence="2">Potato root galls</tissue>
    </source>
</reference>
<protein>
    <submittedName>
        <fullName evidence="2">Uncharacterized protein</fullName>
    </submittedName>
</protein>
<feature type="compositionally biased region" description="Polar residues" evidence="1">
    <location>
        <begin position="51"/>
        <end position="63"/>
    </location>
</feature>
<evidence type="ECO:0000313" key="2">
    <source>
        <dbReference type="EMBL" id="CRZ07470.1"/>
    </source>
</evidence>
<feature type="region of interest" description="Disordered" evidence="1">
    <location>
        <begin position="51"/>
        <end position="72"/>
    </location>
</feature>
<dbReference type="EMBL" id="HACM01007022">
    <property type="protein sequence ID" value="CRZ07464.1"/>
    <property type="molecule type" value="Transcribed_RNA"/>
</dbReference>
<accession>A0A0H5QZZ1</accession>
<sequence length="106" mass="12286">RRRLRTAWTLAERSAAEAYRASTEQANRDRRDMELEIDRLVAINGAMASPVSTPLSLHRTSPETIGHEDHQRHRPLLTTCLFELVEHQRNEFLEPLCGRDRSRACH</sequence>
<dbReference type="AlphaFoldDB" id="A0A0H5QZZ1"/>
<evidence type="ECO:0000256" key="1">
    <source>
        <dbReference type="SAM" id="MobiDB-lite"/>
    </source>
</evidence>
<proteinExistence type="predicted"/>
<dbReference type="EMBL" id="HACM01007028">
    <property type="protein sequence ID" value="CRZ07470.1"/>
    <property type="molecule type" value="Transcribed_RNA"/>
</dbReference>
<name>A0A0H5QZZ1_9EUKA</name>
<feature type="non-terminal residue" evidence="2">
    <location>
        <position position="1"/>
    </location>
</feature>
<organism evidence="2">
    <name type="scientific">Spongospora subterranea</name>
    <dbReference type="NCBI Taxonomy" id="70186"/>
    <lineage>
        <taxon>Eukaryota</taxon>
        <taxon>Sar</taxon>
        <taxon>Rhizaria</taxon>
        <taxon>Endomyxa</taxon>
        <taxon>Phytomyxea</taxon>
        <taxon>Plasmodiophorida</taxon>
        <taxon>Plasmodiophoridae</taxon>
        <taxon>Spongospora</taxon>
    </lineage>
</organism>